<feature type="domain" description="BEN" evidence="2">
    <location>
        <begin position="78"/>
        <end position="156"/>
    </location>
</feature>
<keyword evidence="4" id="KW-1185">Reference proteome</keyword>
<name>A0A7M5WUF4_9CNID</name>
<dbReference type="Proteomes" id="UP000594262">
    <property type="component" value="Unplaced"/>
</dbReference>
<dbReference type="GO" id="GO:0003677">
    <property type="term" value="F:DNA binding"/>
    <property type="evidence" value="ECO:0007669"/>
    <property type="project" value="InterPro"/>
</dbReference>
<accession>A0A7M5WUF4</accession>
<feature type="region of interest" description="Disordered" evidence="1">
    <location>
        <begin position="154"/>
        <end position="189"/>
    </location>
</feature>
<dbReference type="GeneID" id="136804052"/>
<dbReference type="RefSeq" id="XP_066916893.1">
    <property type="nucleotide sequence ID" value="XM_067060792.1"/>
</dbReference>
<dbReference type="Pfam" id="PF10523">
    <property type="entry name" value="BEN"/>
    <property type="match status" value="1"/>
</dbReference>
<evidence type="ECO:0000313" key="3">
    <source>
        <dbReference type="EnsemblMetazoa" id="CLYHEMP013193.1"/>
    </source>
</evidence>
<dbReference type="AlphaFoldDB" id="A0A7M5WUF4"/>
<organism evidence="3 4">
    <name type="scientific">Clytia hemisphaerica</name>
    <dbReference type="NCBI Taxonomy" id="252671"/>
    <lineage>
        <taxon>Eukaryota</taxon>
        <taxon>Metazoa</taxon>
        <taxon>Cnidaria</taxon>
        <taxon>Hydrozoa</taxon>
        <taxon>Hydroidolina</taxon>
        <taxon>Leptothecata</taxon>
        <taxon>Obeliida</taxon>
        <taxon>Clytiidae</taxon>
        <taxon>Clytia</taxon>
    </lineage>
</organism>
<evidence type="ECO:0000256" key="1">
    <source>
        <dbReference type="SAM" id="MobiDB-lite"/>
    </source>
</evidence>
<protein>
    <recommendedName>
        <fullName evidence="2">BEN domain-containing protein</fullName>
    </recommendedName>
</protein>
<reference evidence="3" key="1">
    <citation type="submission" date="2021-01" db="UniProtKB">
        <authorList>
            <consortium name="EnsemblMetazoa"/>
        </authorList>
    </citation>
    <scope>IDENTIFICATION</scope>
</reference>
<dbReference type="OrthoDB" id="5984216at2759"/>
<evidence type="ECO:0000313" key="4">
    <source>
        <dbReference type="Proteomes" id="UP000594262"/>
    </source>
</evidence>
<dbReference type="Gene3D" id="1.10.10.2590">
    <property type="entry name" value="BEN domain"/>
    <property type="match status" value="1"/>
</dbReference>
<evidence type="ECO:0000259" key="2">
    <source>
        <dbReference type="Pfam" id="PF10523"/>
    </source>
</evidence>
<proteinExistence type="predicted"/>
<sequence>MSTPKSSVNKPKVIRKTTPLIVEQPAYSAPKLPSSKSPQSIGAKFKQLNEFAPHIILTPDDMKRLQVQSSNLTNWRPFVNEILDILFTKEELARSCAMGSTDRKTGNQRPALNPTLIADLKNYAKMKWPYIPSTTKDEKAKGCRDGDINRVINLKCGSARKPPASENPARRKPKGKKEVETANNDEESQ</sequence>
<dbReference type="EnsemblMetazoa" id="CLYHEMT013193.1">
    <property type="protein sequence ID" value="CLYHEMP013193.1"/>
    <property type="gene ID" value="CLYHEMG013193"/>
</dbReference>
<dbReference type="InterPro" id="IPR018379">
    <property type="entry name" value="BEN_domain"/>
</dbReference>